<protein>
    <submittedName>
        <fullName evidence="1">Uncharacterized protein</fullName>
    </submittedName>
</protein>
<evidence type="ECO:0000313" key="1">
    <source>
        <dbReference type="EMBL" id="KGE86287.1"/>
    </source>
</evidence>
<proteinExistence type="predicted"/>
<dbReference type="RefSeq" id="WP_044225519.1">
    <property type="nucleotide sequence ID" value="NZ_JBKAGJ010000026.1"/>
</dbReference>
<dbReference type="NCBIfam" id="NF041770">
    <property type="entry name" value="CFI_box_CTERM"/>
    <property type="match status" value="1"/>
</dbReference>
<organism evidence="1 2">
    <name type="scientific">Phaeodactylibacter xiamenensis</name>
    <dbReference type="NCBI Taxonomy" id="1524460"/>
    <lineage>
        <taxon>Bacteria</taxon>
        <taxon>Pseudomonadati</taxon>
        <taxon>Bacteroidota</taxon>
        <taxon>Saprospiria</taxon>
        <taxon>Saprospirales</taxon>
        <taxon>Haliscomenobacteraceae</taxon>
        <taxon>Phaeodactylibacter</taxon>
    </lineage>
</organism>
<dbReference type="EMBL" id="JPOS01000080">
    <property type="protein sequence ID" value="KGE86287.1"/>
    <property type="molecule type" value="Genomic_DNA"/>
</dbReference>
<evidence type="ECO:0000313" key="2">
    <source>
        <dbReference type="Proteomes" id="UP000029736"/>
    </source>
</evidence>
<reference evidence="1 2" key="1">
    <citation type="journal article" date="2014" name="Int. J. Syst. Evol. Microbiol.">
        <title>Phaeodactylibacter xiamenensis gen. nov., sp. nov., a member of the family Saprospiraceae isolated from the marine alga Phaeodactylum tricornutum.</title>
        <authorList>
            <person name="Chen Z.Jr."/>
            <person name="Lei X."/>
            <person name="Lai Q."/>
            <person name="Li Y."/>
            <person name="Zhang B."/>
            <person name="Zhang J."/>
            <person name="Zhang H."/>
            <person name="Yang L."/>
            <person name="Zheng W."/>
            <person name="Tian Y."/>
            <person name="Yu Z."/>
            <person name="Xu H.Jr."/>
            <person name="Zheng T."/>
        </authorList>
    </citation>
    <scope>NUCLEOTIDE SEQUENCE [LARGE SCALE GENOMIC DNA]</scope>
    <source>
        <strain evidence="1 2">KD52</strain>
    </source>
</reference>
<dbReference type="AlphaFoldDB" id="A0A098S517"/>
<dbReference type="InterPro" id="IPR049886">
    <property type="entry name" value="CFI_box_CTERM_dom"/>
</dbReference>
<dbReference type="Proteomes" id="UP000029736">
    <property type="component" value="Unassembled WGS sequence"/>
</dbReference>
<sequence>MELIKQNPYNVIGILAGAKQRQVERQKAKIKAYQRVGKSIEFETDLHIQEKPIRTSEAIDDALSKIEINHNKLFYSLFWFVNNSHLDDMAIDYLRSGDLKKAEEIWSKIAQDREVSVKNFSAVNNLGTLKLVSALSEFTLKTQSFKEGVRLKIDLINSDYFTEFCHLVADETYSVSQEKEIRIFVDALLKELEDSKKPGTDKAPHLIIGIYPAVKAYLTDKLTSTPIQNIERRTQQTQKQRIANPKKGLRLGLVLHQNTTSDLSALSELLGKSDLKYRLMADKVAKEILQCGVDYFLEFREKEDQHSGEDLGKDVMRLFKTSMSTAVGTNTFDRINENIEGLQEWIDHADERRKQNLIGSELLFITAKLERFQSLRDSTENALELVVSCEPKLLRMKKFLGHRDELYLKISSAVVNNAQGMLVTVINQTQEMVPLGVITIDTLSSKISAALRVSERLGKMDMVPELLRSYKKNHQTLLSISNQINAARSRVSSNFGSSQTNRVRSNESSNSGGGGCYIATMAYGRYDHPQVLVLRRFRDEVLNSSAPGRAFIRCYYWLSPKLVKHLKGYQKVNSLIRKVLNQFIKHIER</sequence>
<name>A0A098S517_9BACT</name>
<accession>A0A098S517</accession>
<comment type="caution">
    <text evidence="1">The sequence shown here is derived from an EMBL/GenBank/DDBJ whole genome shotgun (WGS) entry which is preliminary data.</text>
</comment>
<dbReference type="STRING" id="1524460.IX84_22270"/>
<gene>
    <name evidence="1" type="ORF">IX84_22270</name>
</gene>
<keyword evidence="2" id="KW-1185">Reference proteome</keyword>
<dbReference type="OrthoDB" id="1149028at2"/>